<accession>A0ACB6RM73</accession>
<reference evidence="1" key="1">
    <citation type="journal article" date="2020" name="Stud. Mycol.">
        <title>101 Dothideomycetes genomes: a test case for predicting lifestyles and emergence of pathogens.</title>
        <authorList>
            <person name="Haridas S."/>
            <person name="Albert R."/>
            <person name="Binder M."/>
            <person name="Bloem J."/>
            <person name="Labutti K."/>
            <person name="Salamov A."/>
            <person name="Andreopoulos B."/>
            <person name="Baker S."/>
            <person name="Barry K."/>
            <person name="Bills G."/>
            <person name="Bluhm B."/>
            <person name="Cannon C."/>
            <person name="Castanera R."/>
            <person name="Culley D."/>
            <person name="Daum C."/>
            <person name="Ezra D."/>
            <person name="Gonzalez J."/>
            <person name="Henrissat B."/>
            <person name="Kuo A."/>
            <person name="Liang C."/>
            <person name="Lipzen A."/>
            <person name="Lutzoni F."/>
            <person name="Magnuson J."/>
            <person name="Mondo S."/>
            <person name="Nolan M."/>
            <person name="Ohm R."/>
            <person name="Pangilinan J."/>
            <person name="Park H.-J."/>
            <person name="Ramirez L."/>
            <person name="Alfaro M."/>
            <person name="Sun H."/>
            <person name="Tritt A."/>
            <person name="Yoshinaga Y."/>
            <person name="Zwiers L.-H."/>
            <person name="Turgeon B."/>
            <person name="Goodwin S."/>
            <person name="Spatafora J."/>
            <person name="Crous P."/>
            <person name="Grigoriev I."/>
        </authorList>
    </citation>
    <scope>NUCLEOTIDE SEQUENCE</scope>
    <source>
        <strain evidence="1">CBS 525.71</strain>
    </source>
</reference>
<proteinExistence type="predicted"/>
<evidence type="ECO:0000313" key="2">
    <source>
        <dbReference type="Proteomes" id="UP000799754"/>
    </source>
</evidence>
<organism evidence="1 2">
    <name type="scientific">Macroventuria anomochaeta</name>
    <dbReference type="NCBI Taxonomy" id="301207"/>
    <lineage>
        <taxon>Eukaryota</taxon>
        <taxon>Fungi</taxon>
        <taxon>Dikarya</taxon>
        <taxon>Ascomycota</taxon>
        <taxon>Pezizomycotina</taxon>
        <taxon>Dothideomycetes</taxon>
        <taxon>Pleosporomycetidae</taxon>
        <taxon>Pleosporales</taxon>
        <taxon>Pleosporineae</taxon>
        <taxon>Didymellaceae</taxon>
        <taxon>Macroventuria</taxon>
    </lineage>
</organism>
<evidence type="ECO:0000313" key="1">
    <source>
        <dbReference type="EMBL" id="KAF2622966.1"/>
    </source>
</evidence>
<comment type="caution">
    <text evidence="1">The sequence shown here is derived from an EMBL/GenBank/DDBJ whole genome shotgun (WGS) entry which is preliminary data.</text>
</comment>
<dbReference type="EMBL" id="MU006740">
    <property type="protein sequence ID" value="KAF2622966.1"/>
    <property type="molecule type" value="Genomic_DNA"/>
</dbReference>
<dbReference type="Proteomes" id="UP000799754">
    <property type="component" value="Unassembled WGS sequence"/>
</dbReference>
<gene>
    <name evidence="1" type="ORF">BU25DRAFT_350935</name>
</gene>
<sequence>MGKGDATRVAQSDSQELQDELDRQLRQEGDDRKRLLAHQKKAQTPAANPKKGLVAASNGPGQTTGTSKPEPSPKPSGPTTSDLGTPLAMHPWEVLTSKEQWSTKPNLRTRQFLEEHGHDATALLEDLQEPAYACRDAEIRDGVWKLTDQIEDFAYAHFGFKVDNEQRLRSALESMQEETVEIIGCVVSGGPAGASGWEDLFLVNDKRQALVCAIIGNVLVDKVFQHIFFGGTAAQIQEIAGLQCQHPYKDSALHNPHTPTCSLTLTGFDRNALYATKSRSFLTSTSKKGKASIGRPVSTLHLPANFNTHVNNTVAALYTHLKPLLHLSRTTTATPLSTNSHSIIPRLHSLTTLAALLSLQMRLDPHTAYHFTPVFKDQPFTHSETECFNHSAMIATHPKGSGDLNLISKFEQARCVTLSDTELARMKRDEGLIQITLLPGITAYRLGGWETPSSAASNPQFEGVGKGKGVRARRLTDAWVYCRWGRQRVWEGGKSADDPAVHGVGWKEGGFVEFFPGVQGVRRDPGPESAARRETAKSKMQEEAGKALTV</sequence>
<name>A0ACB6RM73_9PLEO</name>
<keyword evidence="2" id="KW-1185">Reference proteome</keyword>
<protein>
    <submittedName>
        <fullName evidence="1">Uncharacterized protein</fullName>
    </submittedName>
</protein>